<accession>F0XCQ0</accession>
<dbReference type="RefSeq" id="XP_014173834.1">
    <property type="nucleotide sequence ID" value="XM_014318359.1"/>
</dbReference>
<dbReference type="AlphaFoldDB" id="F0XCQ0"/>
<dbReference type="EMBL" id="GL629765">
    <property type="protein sequence ID" value="EFX04352.1"/>
    <property type="molecule type" value="Genomic_DNA"/>
</dbReference>
<evidence type="ECO:0000313" key="1">
    <source>
        <dbReference type="EMBL" id="EFX04352.1"/>
    </source>
</evidence>
<sequence length="172" mass="19069">MRRAVTFPVLSKASWPEAMAGPSDSAVSCSQTQNGLTGCRDQSTAPFVINAAALAAALAAAPPVLGCSYSQSKWLLESERHERIAVGGLNQSAIIQSLDEMLHNTSQWHFETIANYVPFCPRHSETGVFDTFEGFRKKAVTWPRFENERAVEELVRRQLEAHRRDKHGVISE</sequence>
<organism evidence="2">
    <name type="scientific">Grosmannia clavigera (strain kw1407 / UAMH 11150)</name>
    <name type="common">Blue stain fungus</name>
    <name type="synonym">Graphiocladiella clavigera</name>
    <dbReference type="NCBI Taxonomy" id="655863"/>
    <lineage>
        <taxon>Eukaryota</taxon>
        <taxon>Fungi</taxon>
        <taxon>Dikarya</taxon>
        <taxon>Ascomycota</taxon>
        <taxon>Pezizomycotina</taxon>
        <taxon>Sordariomycetes</taxon>
        <taxon>Sordariomycetidae</taxon>
        <taxon>Ophiostomatales</taxon>
        <taxon>Ophiostomataceae</taxon>
        <taxon>Leptographium</taxon>
    </lineage>
</organism>
<evidence type="ECO:0000313" key="2">
    <source>
        <dbReference type="Proteomes" id="UP000007796"/>
    </source>
</evidence>
<dbReference type="InParanoid" id="F0XCQ0"/>
<proteinExistence type="predicted"/>
<gene>
    <name evidence="1" type="ORF">CMQ_1280</name>
</gene>
<dbReference type="Proteomes" id="UP000007796">
    <property type="component" value="Unassembled WGS sequence"/>
</dbReference>
<name>F0XCQ0_GROCL</name>
<dbReference type="GeneID" id="25974141"/>
<keyword evidence="2" id="KW-1185">Reference proteome</keyword>
<dbReference type="HOGENOM" id="CLU_1555420_0_0_1"/>
<protein>
    <submittedName>
        <fullName evidence="1">Uncharacterized protein</fullName>
    </submittedName>
</protein>
<reference evidence="1 2" key="1">
    <citation type="journal article" date="2011" name="Proc. Natl. Acad. Sci. U.S.A.">
        <title>Genome and transcriptome analyses of the mountain pine beetle-fungal symbiont Grosmannia clavigera, a lodgepole pine pathogen.</title>
        <authorList>
            <person name="DiGuistini S."/>
            <person name="Wang Y."/>
            <person name="Liao N.Y."/>
            <person name="Taylor G."/>
            <person name="Tanguay P."/>
            <person name="Feau N."/>
            <person name="Henrissat B."/>
            <person name="Chan S.K."/>
            <person name="Hesse-Orce U."/>
            <person name="Alamouti S.M."/>
            <person name="Tsui C.K.M."/>
            <person name="Docking R.T."/>
            <person name="Levasseur A."/>
            <person name="Haridas S."/>
            <person name="Robertson G."/>
            <person name="Birol I."/>
            <person name="Holt R.A."/>
            <person name="Marra M.A."/>
            <person name="Hamelin R.C."/>
            <person name="Hirst M."/>
            <person name="Jones S.J.M."/>
            <person name="Bohlmann J."/>
            <person name="Breuil C."/>
        </authorList>
    </citation>
    <scope>NUCLEOTIDE SEQUENCE [LARGE SCALE GENOMIC DNA]</scope>
    <source>
        <strain evidence="2">kw1407 / UAMH 11150</strain>
    </source>
</reference>